<keyword evidence="1" id="KW-0812">Transmembrane</keyword>
<dbReference type="RefSeq" id="WP_183700830.1">
    <property type="nucleotide sequence ID" value="NZ_JACHFE010000002.1"/>
</dbReference>
<feature type="transmembrane region" description="Helical" evidence="1">
    <location>
        <begin position="45"/>
        <end position="62"/>
    </location>
</feature>
<feature type="transmembrane region" description="Helical" evidence="1">
    <location>
        <begin position="68"/>
        <end position="89"/>
    </location>
</feature>
<keyword evidence="1" id="KW-0472">Membrane</keyword>
<feature type="transmembrane region" description="Helical" evidence="1">
    <location>
        <begin position="6"/>
        <end position="24"/>
    </location>
</feature>
<evidence type="ECO:0000313" key="2">
    <source>
        <dbReference type="EMBL" id="MBB5320770.1"/>
    </source>
</evidence>
<dbReference type="Proteomes" id="UP000591735">
    <property type="component" value="Unassembled WGS sequence"/>
</dbReference>
<dbReference type="InterPro" id="IPR021762">
    <property type="entry name" value="DUF3325"/>
</dbReference>
<proteinExistence type="predicted"/>
<dbReference type="EMBL" id="JACHFE010000002">
    <property type="protein sequence ID" value="MBB5320770.1"/>
    <property type="molecule type" value="Genomic_DNA"/>
</dbReference>
<sequence length="104" mass="11720">MTMLHMAVLVLSLVGFMALAMAMPKHNRHLLRSELSVFQKRSLRLLGWSLLVLALGLCLRQWGVGIGMVTWLGWLTIAGMVLAFCLPNGPDRKRVSRRKIRDHG</sequence>
<keyword evidence="3" id="KW-1185">Reference proteome</keyword>
<name>A0A840UBY9_9GAMM</name>
<gene>
    <name evidence="2" type="ORF">HNR38_001242</name>
</gene>
<protein>
    <recommendedName>
        <fullName evidence="4">DUF3325 domain-containing protein</fullName>
    </recommendedName>
</protein>
<evidence type="ECO:0000256" key="1">
    <source>
        <dbReference type="SAM" id="Phobius"/>
    </source>
</evidence>
<evidence type="ECO:0008006" key="4">
    <source>
        <dbReference type="Google" id="ProtNLM"/>
    </source>
</evidence>
<evidence type="ECO:0000313" key="3">
    <source>
        <dbReference type="Proteomes" id="UP000591735"/>
    </source>
</evidence>
<dbReference type="Pfam" id="PF11804">
    <property type="entry name" value="DUF3325"/>
    <property type="match status" value="1"/>
</dbReference>
<comment type="caution">
    <text evidence="2">The sequence shown here is derived from an EMBL/GenBank/DDBJ whole genome shotgun (WGS) entry which is preliminary data.</text>
</comment>
<accession>A0A840UBY9</accession>
<dbReference type="AlphaFoldDB" id="A0A840UBY9"/>
<reference evidence="2 3" key="1">
    <citation type="submission" date="2020-08" db="EMBL/GenBank/DDBJ databases">
        <title>Genomic Encyclopedia of Type Strains, Phase IV (KMG-IV): sequencing the most valuable type-strain genomes for metagenomic binning, comparative biology and taxonomic classification.</title>
        <authorList>
            <person name="Goeker M."/>
        </authorList>
    </citation>
    <scope>NUCLEOTIDE SEQUENCE [LARGE SCALE GENOMIC DNA]</scope>
    <source>
        <strain evidence="2 3">DSM 22359</strain>
    </source>
</reference>
<keyword evidence="1" id="KW-1133">Transmembrane helix</keyword>
<organism evidence="2 3">
    <name type="scientific">Marinobacter oulmenensis</name>
    <dbReference type="NCBI Taxonomy" id="643747"/>
    <lineage>
        <taxon>Bacteria</taxon>
        <taxon>Pseudomonadati</taxon>
        <taxon>Pseudomonadota</taxon>
        <taxon>Gammaproteobacteria</taxon>
        <taxon>Pseudomonadales</taxon>
        <taxon>Marinobacteraceae</taxon>
        <taxon>Marinobacter</taxon>
    </lineage>
</organism>